<dbReference type="InParanoid" id="A0A7N2N674"/>
<reference evidence="3 4" key="1">
    <citation type="journal article" date="2016" name="G3 (Bethesda)">
        <title>First Draft Assembly and Annotation of the Genome of a California Endemic Oak Quercus lobata Nee (Fagaceae).</title>
        <authorList>
            <person name="Sork V.L."/>
            <person name="Fitz-Gibbon S.T."/>
            <person name="Puiu D."/>
            <person name="Crepeau M."/>
            <person name="Gugger P.F."/>
            <person name="Sherman R."/>
            <person name="Stevens K."/>
            <person name="Langley C.H."/>
            <person name="Pellegrini M."/>
            <person name="Salzberg S.L."/>
        </authorList>
    </citation>
    <scope>NUCLEOTIDE SEQUENCE [LARGE SCALE GENOMIC DNA]</scope>
    <source>
        <strain evidence="3 4">cv. SW786</strain>
    </source>
</reference>
<keyword evidence="1" id="KW-0106">Calcium</keyword>
<evidence type="ECO:0000313" key="3">
    <source>
        <dbReference type="EnsemblPlants" id="QL12p023582:mrna"/>
    </source>
</evidence>
<dbReference type="AlphaFoldDB" id="A0A7N2N674"/>
<feature type="domain" description="EF-hand" evidence="2">
    <location>
        <begin position="52"/>
        <end position="87"/>
    </location>
</feature>
<accession>A0A7N2N674</accession>
<dbReference type="Gramene" id="QL12p023582:mrna">
    <property type="protein sequence ID" value="QL12p023582:mrna"/>
    <property type="gene ID" value="QL12p023582"/>
</dbReference>
<dbReference type="SUPFAM" id="SSF47473">
    <property type="entry name" value="EF-hand"/>
    <property type="match status" value="1"/>
</dbReference>
<protein>
    <recommendedName>
        <fullName evidence="2">EF-hand domain-containing protein</fullName>
    </recommendedName>
</protein>
<dbReference type="PROSITE" id="PS00018">
    <property type="entry name" value="EF_HAND_1"/>
    <property type="match status" value="1"/>
</dbReference>
<dbReference type="Proteomes" id="UP000594261">
    <property type="component" value="Chromosome 12"/>
</dbReference>
<evidence type="ECO:0000259" key="2">
    <source>
        <dbReference type="PROSITE" id="PS50222"/>
    </source>
</evidence>
<dbReference type="InterPro" id="IPR018247">
    <property type="entry name" value="EF_Hand_1_Ca_BS"/>
</dbReference>
<evidence type="ECO:0000256" key="1">
    <source>
        <dbReference type="ARBA" id="ARBA00022837"/>
    </source>
</evidence>
<proteinExistence type="predicted"/>
<keyword evidence="4" id="KW-1185">Reference proteome</keyword>
<evidence type="ECO:0000313" key="4">
    <source>
        <dbReference type="Proteomes" id="UP000594261"/>
    </source>
</evidence>
<organism evidence="3 4">
    <name type="scientific">Quercus lobata</name>
    <name type="common">Valley oak</name>
    <dbReference type="NCBI Taxonomy" id="97700"/>
    <lineage>
        <taxon>Eukaryota</taxon>
        <taxon>Viridiplantae</taxon>
        <taxon>Streptophyta</taxon>
        <taxon>Embryophyta</taxon>
        <taxon>Tracheophyta</taxon>
        <taxon>Spermatophyta</taxon>
        <taxon>Magnoliopsida</taxon>
        <taxon>eudicotyledons</taxon>
        <taxon>Gunneridae</taxon>
        <taxon>Pentapetalae</taxon>
        <taxon>rosids</taxon>
        <taxon>fabids</taxon>
        <taxon>Fagales</taxon>
        <taxon>Fagaceae</taxon>
        <taxon>Quercus</taxon>
    </lineage>
</organism>
<name>A0A7N2N674_QUELO</name>
<dbReference type="InterPro" id="IPR002048">
    <property type="entry name" value="EF_hand_dom"/>
</dbReference>
<reference evidence="3" key="2">
    <citation type="submission" date="2021-01" db="UniProtKB">
        <authorList>
            <consortium name="EnsemblPlants"/>
        </authorList>
    </citation>
    <scope>IDENTIFICATION</scope>
</reference>
<dbReference type="InterPro" id="IPR011992">
    <property type="entry name" value="EF-hand-dom_pair"/>
</dbReference>
<dbReference type="EnsemblPlants" id="QL12p023582:mrna">
    <property type="protein sequence ID" value="QL12p023582:mrna"/>
    <property type="gene ID" value="QL12p023582"/>
</dbReference>
<dbReference type="Gene3D" id="1.10.238.10">
    <property type="entry name" value="EF-hand"/>
    <property type="match status" value="1"/>
</dbReference>
<dbReference type="GO" id="GO:0005509">
    <property type="term" value="F:calcium ion binding"/>
    <property type="evidence" value="ECO:0007669"/>
    <property type="project" value="InterPro"/>
</dbReference>
<dbReference type="PROSITE" id="PS50222">
    <property type="entry name" value="EF_HAND_2"/>
    <property type="match status" value="1"/>
</dbReference>
<dbReference type="EMBL" id="LRBV02000012">
    <property type="status" value="NOT_ANNOTATED_CDS"/>
    <property type="molecule type" value="Genomic_DNA"/>
</dbReference>
<sequence length="164" mass="18826">MSEVKERHSNGKGNGKFAFLMTEENKKLASQEKLSSHRKLSAIFSSLGSSFSDEDELCHIMDELDSDHNDFISLIEFAAFCCSSSEDGGSSELHNAFKLYDPSILMGIEATCENRESVEKWQRQRRSLERLPSHLANALLHRLIHHRLLFPSLLEYLLFFQNFE</sequence>